<reference evidence="1 2" key="1">
    <citation type="submission" date="2016-11" db="EMBL/GenBank/DDBJ databases">
        <authorList>
            <person name="Kadnikov V."/>
            <person name="Nazina T."/>
        </authorList>
    </citation>
    <scope>NUCLEOTIDE SEQUENCE [LARGE SCALE GENOMIC DNA]</scope>
    <source>
        <strain evidence="1 2">1017</strain>
    </source>
</reference>
<organism evidence="1 2">
    <name type="scientific">Geobacillus proteiniphilus</name>
    <dbReference type="NCBI Taxonomy" id="860353"/>
    <lineage>
        <taxon>Bacteria</taxon>
        <taxon>Bacillati</taxon>
        <taxon>Bacillota</taxon>
        <taxon>Bacilli</taxon>
        <taxon>Bacillales</taxon>
        <taxon>Anoxybacillaceae</taxon>
        <taxon>Geobacillus</taxon>
    </lineage>
</organism>
<proteinExistence type="predicted"/>
<accession>A0A1Q5SZU6</accession>
<protein>
    <submittedName>
        <fullName evidence="1">Uncharacterized protein</fullName>
    </submittedName>
</protein>
<comment type="caution">
    <text evidence="1">The sequence shown here is derived from an EMBL/GenBank/DDBJ whole genome shotgun (WGS) entry which is preliminary data.</text>
</comment>
<dbReference type="EMBL" id="MQMG01000022">
    <property type="protein sequence ID" value="OKO93470.1"/>
    <property type="molecule type" value="Genomic_DNA"/>
</dbReference>
<dbReference type="Proteomes" id="UP000186030">
    <property type="component" value="Unassembled WGS sequence"/>
</dbReference>
<name>A0A1Q5SZU6_9BACL</name>
<dbReference type="AlphaFoldDB" id="A0A1Q5SZU6"/>
<evidence type="ECO:0000313" key="2">
    <source>
        <dbReference type="Proteomes" id="UP000186030"/>
    </source>
</evidence>
<evidence type="ECO:0000313" key="1">
    <source>
        <dbReference type="EMBL" id="OKO93470.1"/>
    </source>
</evidence>
<gene>
    <name evidence="1" type="ORF">BRO54_1929</name>
</gene>
<sequence>MSLFGGIFFFAGGPGKEGQFFSRKYDMIKNGNLSRKSEE</sequence>
<reference evidence="2" key="2">
    <citation type="submission" date="2017-01" db="EMBL/GenBank/DDBJ databases">
        <title>Genome sequencing and annotation of Geobacillus sp. 1017, a Hydrocarbon-Oxidizing Thermophilic Bacterium Isolated from a Heavy Oil Reservoir (China).</title>
        <authorList>
            <person name="Kadnikov V.V."/>
            <person name="Mardanov A.V."/>
            <person name="Poltaraus A.B."/>
            <person name="Sokolova D.S."/>
            <person name="Semenova E.M."/>
            <person name="Ravin N.V."/>
            <person name="Tourova T.P."/>
            <person name="Nazina T.N."/>
        </authorList>
    </citation>
    <scope>NUCLEOTIDE SEQUENCE [LARGE SCALE GENOMIC DNA]</scope>
    <source>
        <strain evidence="2">1017</strain>
    </source>
</reference>